<dbReference type="SUPFAM" id="SSF53474">
    <property type="entry name" value="alpha/beta-Hydrolases"/>
    <property type="match status" value="1"/>
</dbReference>
<evidence type="ECO:0000313" key="2">
    <source>
        <dbReference type="EMBL" id="ACK86281.1"/>
    </source>
</evidence>
<dbReference type="EMBL" id="CP001299">
    <property type="protein sequence ID" value="ACK86281.1"/>
    <property type="molecule type" value="Genomic_DNA"/>
</dbReference>
<dbReference type="Gene3D" id="3.40.50.1820">
    <property type="entry name" value="alpha/beta hydrolase"/>
    <property type="match status" value="1"/>
</dbReference>
<keyword evidence="2" id="KW-0614">Plasmid</keyword>
<feature type="transmembrane region" description="Helical" evidence="1">
    <location>
        <begin position="172"/>
        <end position="190"/>
    </location>
</feature>
<evidence type="ECO:0000313" key="3">
    <source>
        <dbReference type="Proteomes" id="UP000002385"/>
    </source>
</evidence>
<dbReference type="InterPro" id="IPR029058">
    <property type="entry name" value="AB_hydrolase_fold"/>
</dbReference>
<keyword evidence="1" id="KW-0812">Transmembrane</keyword>
<name>B7L373_METC4</name>
<dbReference type="AlphaFoldDB" id="B7L373"/>
<geneLocation type="plasmid" evidence="2 3">
    <name>pCMU01</name>
</geneLocation>
<sequence length="437" mass="48507">MAQPIAFTPPRLSSRSTGPVRRRILFYLPGYDPNAGRRYRTLFVREIHRYAKYFSIKPPQISRAVMCQDGHVQTWTVEAGIGEGRTHTSYEILLWDDIVRCDMARAHLTGAWLNALALLHVAATGTLFRLYRASWKCGNVILYPFTMTLLLPAVVLLLAAASHGVLSVSLELPAEIAIALGLWAGLYLIWKSAPWLERAFLWQLMHDWVFNWQHARGRRADYSARLDAFADHALSRIREAQADEVLLVGHSTGALTAVELAARLLARDERLGCEGPALSLLTVGSSLPIVAMQPSARVTRAEIKSLVISQRLVWVDYQAPQDWMNFPGFNPVHDLGLGVPLAEAANPVIRSAKFREIIGPETYRQIRARPFRMHFQFLMANEHAGAFDIFALSLGNQCLRDRVIGDKALPLGGAGVQVQAGPPVGSGDRRNEAGLPL</sequence>
<dbReference type="HOGENOM" id="CLU_035702_1_0_5"/>
<organism evidence="2 3">
    <name type="scientific">Methylorubrum extorquens (strain CM4 / NCIMB 13688)</name>
    <name type="common">Methylobacterium extorquens</name>
    <dbReference type="NCBI Taxonomy" id="440085"/>
    <lineage>
        <taxon>Bacteria</taxon>
        <taxon>Pseudomonadati</taxon>
        <taxon>Pseudomonadota</taxon>
        <taxon>Alphaproteobacteria</taxon>
        <taxon>Hyphomicrobiales</taxon>
        <taxon>Methylobacteriaceae</taxon>
        <taxon>Methylorubrum</taxon>
    </lineage>
</organism>
<keyword evidence="1" id="KW-0472">Membrane</keyword>
<accession>B7L373</accession>
<evidence type="ECO:0000256" key="1">
    <source>
        <dbReference type="SAM" id="Phobius"/>
    </source>
</evidence>
<gene>
    <name evidence="2" type="ordered locus">Mchl_5545</name>
</gene>
<keyword evidence="1" id="KW-1133">Transmembrane helix</keyword>
<protein>
    <submittedName>
        <fullName evidence="2">Uncharacterized protein</fullName>
    </submittedName>
</protein>
<reference evidence="2 3" key="2">
    <citation type="journal article" date="2012" name="J. Bacteriol.">
        <title>Complete genome sequences of six strains of the genus Methylobacterium.</title>
        <authorList>
            <person name="Marx C.J."/>
            <person name="Bringel F."/>
            <person name="Chistoserdova L."/>
            <person name="Moulin L."/>
            <person name="Farhan Ul Haque M."/>
            <person name="Fleischman D.E."/>
            <person name="Gruffaz C."/>
            <person name="Jourand P."/>
            <person name="Knief C."/>
            <person name="Lee M.C."/>
            <person name="Muller E.E."/>
            <person name="Nadalig T."/>
            <person name="Peyraud R."/>
            <person name="Roselli S."/>
            <person name="Russ L."/>
            <person name="Goodwin L.A."/>
            <person name="Ivanova N."/>
            <person name="Kyrpides N."/>
            <person name="Lajus A."/>
            <person name="Land M.L."/>
            <person name="Medigue C."/>
            <person name="Mikhailova N."/>
            <person name="Nolan M."/>
            <person name="Woyke T."/>
            <person name="Stolyar S."/>
            <person name="Vorholt J.A."/>
            <person name="Vuilleumier S."/>
        </authorList>
    </citation>
    <scope>NUCLEOTIDE SEQUENCE [LARGE SCALE GENOMIC DNA]</scope>
    <source>
        <strain evidence="3">CM4 / NCIMB 13688</strain>
        <plasmid evidence="2 3">pCMU01</plasmid>
    </source>
</reference>
<feature type="transmembrane region" description="Helical" evidence="1">
    <location>
        <begin position="110"/>
        <end position="128"/>
    </location>
</feature>
<feature type="transmembrane region" description="Helical" evidence="1">
    <location>
        <begin position="140"/>
        <end position="160"/>
    </location>
</feature>
<dbReference type="RefSeq" id="WP_012606177.1">
    <property type="nucleotide sequence ID" value="NC_011758.1"/>
</dbReference>
<proteinExistence type="predicted"/>
<dbReference type="Proteomes" id="UP000002385">
    <property type="component" value="Plasmid pCMU01"/>
</dbReference>
<reference evidence="2 3" key="1">
    <citation type="submission" date="2008-12" db="EMBL/GenBank/DDBJ databases">
        <title>Complete sequence of plasmid1 of Methylobacterium chloromethanicum CM4.</title>
        <authorList>
            <consortium name="US DOE Joint Genome Institute"/>
            <person name="Lucas S."/>
            <person name="Copeland A."/>
            <person name="Lapidus A."/>
            <person name="Glavina del Rio T."/>
            <person name="Dalin E."/>
            <person name="Tice H."/>
            <person name="Bruce D."/>
            <person name="Goodwin L."/>
            <person name="Pitluck S."/>
            <person name="Chertkov O."/>
            <person name="Brettin T."/>
            <person name="Detter J.C."/>
            <person name="Han C."/>
            <person name="Larimer F."/>
            <person name="Land M."/>
            <person name="Hauser L."/>
            <person name="Kyrpides N."/>
            <person name="Mikhailova N."/>
            <person name="Marx C."/>
            <person name="Richardson P."/>
        </authorList>
    </citation>
    <scope>NUCLEOTIDE SEQUENCE [LARGE SCALE GENOMIC DNA]</scope>
    <source>
        <strain evidence="3">CM4 / NCIMB 13688</strain>
        <plasmid evidence="2 3">pCMU01</plasmid>
    </source>
</reference>
<dbReference type="KEGG" id="mch:Mchl_5545"/>